<dbReference type="EMBL" id="MVBK01000001">
    <property type="protein sequence ID" value="OOG28863.1"/>
    <property type="molecule type" value="Genomic_DNA"/>
</dbReference>
<dbReference type="Pfam" id="PF17762">
    <property type="entry name" value="HTH_ParB"/>
    <property type="match status" value="1"/>
</dbReference>
<dbReference type="InterPro" id="IPR004437">
    <property type="entry name" value="ParB/RepB/Spo0J"/>
</dbReference>
<dbReference type="SMART" id="SM00470">
    <property type="entry name" value="ParB"/>
    <property type="match status" value="1"/>
</dbReference>
<dbReference type="AlphaFoldDB" id="A0A1V3NV82"/>
<comment type="similarity">
    <text evidence="1">Belongs to the ParB family.</text>
</comment>
<feature type="domain" description="ParB-like N-terminal" evidence="7">
    <location>
        <begin position="29"/>
        <end position="124"/>
    </location>
</feature>
<protein>
    <recommendedName>
        <fullName evidence="2">Probable chromosome-partitioning protein ParB</fullName>
    </recommendedName>
</protein>
<feature type="region of interest" description="Disordered" evidence="6">
    <location>
        <begin position="219"/>
        <end position="240"/>
    </location>
</feature>
<proteinExistence type="inferred from homology"/>
<comment type="caution">
    <text evidence="8">The sequence shown here is derived from an EMBL/GenBank/DDBJ whole genome shotgun (WGS) entry which is preliminary data.</text>
</comment>
<dbReference type="Gene3D" id="3.90.1530.30">
    <property type="match status" value="1"/>
</dbReference>
<dbReference type="InterPro" id="IPR041468">
    <property type="entry name" value="HTH_ParB/Spo0J"/>
</dbReference>
<evidence type="ECO:0000256" key="3">
    <source>
        <dbReference type="ARBA" id="ARBA00022829"/>
    </source>
</evidence>
<feature type="compositionally biased region" description="Basic and acidic residues" evidence="6">
    <location>
        <begin position="219"/>
        <end position="239"/>
    </location>
</feature>
<evidence type="ECO:0000256" key="5">
    <source>
        <dbReference type="ARBA" id="ARBA00025472"/>
    </source>
</evidence>
<dbReference type="PANTHER" id="PTHR33375:SF1">
    <property type="entry name" value="CHROMOSOME-PARTITIONING PROTEIN PARB-RELATED"/>
    <property type="match status" value="1"/>
</dbReference>
<dbReference type="Pfam" id="PF02195">
    <property type="entry name" value="ParB_N"/>
    <property type="match status" value="1"/>
</dbReference>
<evidence type="ECO:0000313" key="9">
    <source>
        <dbReference type="Proteomes" id="UP000189462"/>
    </source>
</evidence>
<dbReference type="CDD" id="cd16393">
    <property type="entry name" value="SPO0J_N"/>
    <property type="match status" value="1"/>
</dbReference>
<dbReference type="Pfam" id="PF23552">
    <property type="entry name" value="ParB_C"/>
    <property type="match status" value="1"/>
</dbReference>
<organism evidence="8 9">
    <name type="scientific">Thioalkalivibrio denitrificans</name>
    <dbReference type="NCBI Taxonomy" id="108003"/>
    <lineage>
        <taxon>Bacteria</taxon>
        <taxon>Pseudomonadati</taxon>
        <taxon>Pseudomonadota</taxon>
        <taxon>Gammaproteobacteria</taxon>
        <taxon>Chromatiales</taxon>
        <taxon>Ectothiorhodospiraceae</taxon>
        <taxon>Thioalkalivibrio</taxon>
    </lineage>
</organism>
<dbReference type="InterPro" id="IPR036086">
    <property type="entry name" value="ParB/Sulfiredoxin_sf"/>
</dbReference>
<evidence type="ECO:0000256" key="2">
    <source>
        <dbReference type="ARBA" id="ARBA00022372"/>
    </source>
</evidence>
<feature type="region of interest" description="Disordered" evidence="6">
    <location>
        <begin position="1"/>
        <end position="23"/>
    </location>
</feature>
<dbReference type="GO" id="GO:0005694">
    <property type="term" value="C:chromosome"/>
    <property type="evidence" value="ECO:0007669"/>
    <property type="project" value="TreeGrafter"/>
</dbReference>
<name>A0A1V3NV82_9GAMM</name>
<evidence type="ECO:0000313" key="8">
    <source>
        <dbReference type="EMBL" id="OOG28863.1"/>
    </source>
</evidence>
<dbReference type="InterPro" id="IPR003115">
    <property type="entry name" value="ParB_N"/>
</dbReference>
<keyword evidence="4" id="KW-0238">DNA-binding</keyword>
<dbReference type="GO" id="GO:0003677">
    <property type="term" value="F:DNA binding"/>
    <property type="evidence" value="ECO:0007669"/>
    <property type="project" value="UniProtKB-KW"/>
</dbReference>
<dbReference type="Gene3D" id="1.10.10.2830">
    <property type="match status" value="1"/>
</dbReference>
<keyword evidence="3" id="KW-0159">Chromosome partition</keyword>
<reference evidence="8 9" key="1">
    <citation type="submission" date="2017-02" db="EMBL/GenBank/DDBJ databases">
        <title>Genomic diversity within the haloalkaliphilic genus Thioalkalivibrio.</title>
        <authorList>
            <person name="Ahn A.-C."/>
            <person name="Meier-Kolthoff J."/>
            <person name="Overmars L."/>
            <person name="Richter M."/>
            <person name="Woyke T."/>
            <person name="Sorokin D.Y."/>
            <person name="Muyzer G."/>
        </authorList>
    </citation>
    <scope>NUCLEOTIDE SEQUENCE [LARGE SCALE GENOMIC DNA]</scope>
    <source>
        <strain evidence="8 9">ALJD</strain>
    </source>
</reference>
<feature type="compositionally biased region" description="Basic and acidic residues" evidence="6">
    <location>
        <begin position="14"/>
        <end position="23"/>
    </location>
</feature>
<dbReference type="InterPro" id="IPR057240">
    <property type="entry name" value="ParB_dimer_C"/>
</dbReference>
<evidence type="ECO:0000256" key="1">
    <source>
        <dbReference type="ARBA" id="ARBA00006295"/>
    </source>
</evidence>
<dbReference type="SUPFAM" id="SSF110849">
    <property type="entry name" value="ParB/Sulfiredoxin"/>
    <property type="match status" value="1"/>
</dbReference>
<dbReference type="PANTHER" id="PTHR33375">
    <property type="entry name" value="CHROMOSOME-PARTITIONING PROTEIN PARB-RELATED"/>
    <property type="match status" value="1"/>
</dbReference>
<dbReference type="Proteomes" id="UP000189462">
    <property type="component" value="Unassembled WGS sequence"/>
</dbReference>
<keyword evidence="9" id="KW-1185">Reference proteome</keyword>
<dbReference type="FunFam" id="3.90.1530.30:FF:000001">
    <property type="entry name" value="Chromosome partitioning protein ParB"/>
    <property type="match status" value="1"/>
</dbReference>
<dbReference type="GO" id="GO:0045881">
    <property type="term" value="P:positive regulation of sporulation resulting in formation of a cellular spore"/>
    <property type="evidence" value="ECO:0007669"/>
    <property type="project" value="TreeGrafter"/>
</dbReference>
<dbReference type="STRING" id="108003.B1C78_00585"/>
<gene>
    <name evidence="8" type="ORF">B1C78_00585</name>
</gene>
<evidence type="ECO:0000259" key="7">
    <source>
        <dbReference type="SMART" id="SM00470"/>
    </source>
</evidence>
<evidence type="ECO:0000256" key="4">
    <source>
        <dbReference type="ARBA" id="ARBA00023125"/>
    </source>
</evidence>
<comment type="function">
    <text evidence="5">Involved in chromosome partition. Localize to both poles of the predivisional cell following completion of DNA replication. Binds to the DNA origin of replication.</text>
</comment>
<evidence type="ECO:0000256" key="6">
    <source>
        <dbReference type="SAM" id="MobiDB-lite"/>
    </source>
</evidence>
<dbReference type="InterPro" id="IPR050336">
    <property type="entry name" value="Chromosome_partition/occlusion"/>
</dbReference>
<accession>A0A1V3NV82</accession>
<dbReference type="NCBIfam" id="TIGR00180">
    <property type="entry name" value="parB_part"/>
    <property type="match status" value="1"/>
</dbReference>
<sequence>MSAGWSGPMPATTKRPDPRHPIHDQGRLLTVPVETLAPGMGHQPRRHIERAPLEELAESIRAQGMIQPIVARRLSPPHATALYEIIAGERRWRAAQLAGLHEVPVQLIEAGDEQAGIIALVENIQREDLNPLETAEAVARILDRTGMTQRAVAQMLGLSRDQVAHLVRLLKLGAVARRLVSEGLLDMGHAKVLAGLPPEVQDPLARAAADGRWTVRRLEREASRARQPSPEHPRRRDPNIVRLEQQVGETVCAATRIDYTTDGTGQLRFSFHSLDELEGILNRLGIDPSSR</sequence>
<dbReference type="GO" id="GO:0007059">
    <property type="term" value="P:chromosome segregation"/>
    <property type="evidence" value="ECO:0007669"/>
    <property type="project" value="UniProtKB-KW"/>
</dbReference>
<dbReference type="FunFam" id="1.10.10.2830:FF:000001">
    <property type="entry name" value="Chromosome partitioning protein ParB"/>
    <property type="match status" value="1"/>
</dbReference>